<dbReference type="STRING" id="34720.A0A151JW49"/>
<evidence type="ECO:0000259" key="2">
    <source>
        <dbReference type="Pfam" id="PF21771"/>
    </source>
</evidence>
<dbReference type="Pfam" id="PF21771">
    <property type="entry name" value="CFAP58_CC"/>
    <property type="match status" value="1"/>
</dbReference>
<evidence type="ECO:0000313" key="3">
    <source>
        <dbReference type="EMBL" id="KYN38439.1"/>
    </source>
</evidence>
<proteinExistence type="predicted"/>
<evidence type="ECO:0000256" key="1">
    <source>
        <dbReference type="SAM" id="Coils"/>
    </source>
</evidence>
<feature type="domain" description="Cilia- and flagella-associated protein 58 central coiled coil" evidence="2">
    <location>
        <begin position="6"/>
        <end position="91"/>
    </location>
</feature>
<evidence type="ECO:0000313" key="4">
    <source>
        <dbReference type="Proteomes" id="UP000078541"/>
    </source>
</evidence>
<keyword evidence="4" id="KW-1185">Reference proteome</keyword>
<sequence>QLARQIDETKQKEMEVLDYMKRLDDVEIKYRQQQSLTEAVRAERNLCNRSLMETQEEVQDLKSKLKITSQQTEQLKEDIAIKEANLVKKEFRKSFQFNILNLTSVES</sequence>
<accession>A0A151JW49</accession>
<organism evidence="3 4">
    <name type="scientific">Trachymyrmex septentrionalis</name>
    <dbReference type="NCBI Taxonomy" id="34720"/>
    <lineage>
        <taxon>Eukaryota</taxon>
        <taxon>Metazoa</taxon>
        <taxon>Ecdysozoa</taxon>
        <taxon>Arthropoda</taxon>
        <taxon>Hexapoda</taxon>
        <taxon>Insecta</taxon>
        <taxon>Pterygota</taxon>
        <taxon>Neoptera</taxon>
        <taxon>Endopterygota</taxon>
        <taxon>Hymenoptera</taxon>
        <taxon>Apocrita</taxon>
        <taxon>Aculeata</taxon>
        <taxon>Formicoidea</taxon>
        <taxon>Formicidae</taxon>
        <taxon>Myrmicinae</taxon>
        <taxon>Trachymyrmex</taxon>
    </lineage>
</organism>
<dbReference type="InterPro" id="IPR049270">
    <property type="entry name" value="CFAP58_CC"/>
</dbReference>
<gene>
    <name evidence="3" type="ORF">ALC56_07186</name>
</gene>
<keyword evidence="1" id="KW-0175">Coiled coil</keyword>
<name>A0A151JW49_9HYME</name>
<reference evidence="3 4" key="1">
    <citation type="submission" date="2016-03" db="EMBL/GenBank/DDBJ databases">
        <title>Trachymyrmex septentrionalis WGS genome.</title>
        <authorList>
            <person name="Nygaard S."/>
            <person name="Hu H."/>
            <person name="Boomsma J."/>
            <person name="Zhang G."/>
        </authorList>
    </citation>
    <scope>NUCLEOTIDE SEQUENCE [LARGE SCALE GENOMIC DNA]</scope>
    <source>
        <strain evidence="3">Tsep2-gDNA-1</strain>
        <tissue evidence="3">Whole body</tissue>
    </source>
</reference>
<dbReference type="Proteomes" id="UP000078541">
    <property type="component" value="Unassembled WGS sequence"/>
</dbReference>
<dbReference type="AlphaFoldDB" id="A0A151JW49"/>
<feature type="coiled-coil region" evidence="1">
    <location>
        <begin position="44"/>
        <end position="78"/>
    </location>
</feature>
<feature type="non-terminal residue" evidence="3">
    <location>
        <position position="1"/>
    </location>
</feature>
<protein>
    <recommendedName>
        <fullName evidence="2">Cilia- and flagella-associated protein 58 central coiled coil domain-containing protein</fullName>
    </recommendedName>
</protein>
<dbReference type="EMBL" id="KQ981670">
    <property type="protein sequence ID" value="KYN38439.1"/>
    <property type="molecule type" value="Genomic_DNA"/>
</dbReference>